<feature type="compositionally biased region" description="Basic and acidic residues" evidence="2">
    <location>
        <begin position="742"/>
        <end position="754"/>
    </location>
</feature>
<protein>
    <submittedName>
        <fullName evidence="5">Probable helicase senataxin isoform X1</fullName>
    </submittedName>
</protein>
<reference evidence="5" key="1">
    <citation type="submission" date="2025-08" db="UniProtKB">
        <authorList>
            <consortium name="RefSeq"/>
        </authorList>
    </citation>
    <scope>IDENTIFICATION</scope>
    <source>
        <tissue evidence="5">Blood</tissue>
    </source>
</reference>
<dbReference type="InterPro" id="IPR024481">
    <property type="entry name" value="Helicase_Sen1_N"/>
</dbReference>
<feature type="domain" description="AAA+ ATPase" evidence="3">
    <location>
        <begin position="1896"/>
        <end position="2184"/>
    </location>
</feature>
<feature type="compositionally biased region" description="Basic and acidic residues" evidence="2">
    <location>
        <begin position="818"/>
        <end position="834"/>
    </location>
</feature>
<dbReference type="GO" id="GO:0016604">
    <property type="term" value="C:nuclear body"/>
    <property type="evidence" value="ECO:0007669"/>
    <property type="project" value="TreeGrafter"/>
</dbReference>
<dbReference type="InterPro" id="IPR027417">
    <property type="entry name" value="P-loop_NTPase"/>
</dbReference>
<proteinExistence type="predicted"/>
<evidence type="ECO:0000256" key="2">
    <source>
        <dbReference type="SAM" id="MobiDB-lite"/>
    </source>
</evidence>
<evidence type="ECO:0000256" key="1">
    <source>
        <dbReference type="SAM" id="Coils"/>
    </source>
</evidence>
<feature type="region of interest" description="Disordered" evidence="2">
    <location>
        <begin position="729"/>
        <end position="781"/>
    </location>
</feature>
<dbReference type="Proteomes" id="UP001190640">
    <property type="component" value="Chromosome 14"/>
</dbReference>
<keyword evidence="5" id="KW-0347">Helicase</keyword>
<dbReference type="Gene3D" id="3.40.50.300">
    <property type="entry name" value="P-loop containing nucleotide triphosphate hydrolases"/>
    <property type="match status" value="2"/>
</dbReference>
<feature type="compositionally biased region" description="Basic and acidic residues" evidence="2">
    <location>
        <begin position="858"/>
        <end position="874"/>
    </location>
</feature>
<feature type="region of interest" description="Disordered" evidence="2">
    <location>
        <begin position="1324"/>
        <end position="1402"/>
    </location>
</feature>
<dbReference type="GO" id="GO:0001147">
    <property type="term" value="F:transcription termination site sequence-specific DNA binding"/>
    <property type="evidence" value="ECO:0007669"/>
    <property type="project" value="TreeGrafter"/>
</dbReference>
<dbReference type="Pfam" id="PF12726">
    <property type="entry name" value="SEN1_N"/>
    <property type="match status" value="1"/>
</dbReference>
<feature type="region of interest" description="Disordered" evidence="2">
    <location>
        <begin position="2467"/>
        <end position="2603"/>
    </location>
</feature>
<dbReference type="CTD" id="23064"/>
<feature type="compositionally biased region" description="Basic and acidic residues" evidence="2">
    <location>
        <begin position="2555"/>
        <end position="2574"/>
    </location>
</feature>
<dbReference type="PANTHER" id="PTHR10887">
    <property type="entry name" value="DNA2/NAM7 HELICASE FAMILY"/>
    <property type="match status" value="1"/>
</dbReference>
<keyword evidence="5" id="KW-0378">Hydrolase</keyword>
<evidence type="ECO:0000313" key="5">
    <source>
        <dbReference type="RefSeq" id="XP_054853383.1"/>
    </source>
</evidence>
<dbReference type="InterPro" id="IPR045055">
    <property type="entry name" value="DNA2/NAM7-like"/>
</dbReference>
<dbReference type="SMART" id="SM00382">
    <property type="entry name" value="AAA"/>
    <property type="match status" value="1"/>
</dbReference>
<dbReference type="GeneID" id="129342008"/>
<feature type="compositionally biased region" description="Polar residues" evidence="2">
    <location>
        <begin position="2471"/>
        <end position="2485"/>
    </location>
</feature>
<dbReference type="InterPro" id="IPR016024">
    <property type="entry name" value="ARM-type_fold"/>
</dbReference>
<keyword evidence="4" id="KW-1185">Reference proteome</keyword>
<dbReference type="CDD" id="cd18808">
    <property type="entry name" value="SF1_C_Upf1"/>
    <property type="match status" value="1"/>
</dbReference>
<feature type="region of interest" description="Disordered" evidence="2">
    <location>
        <begin position="807"/>
        <end position="901"/>
    </location>
</feature>
<dbReference type="Pfam" id="PF13086">
    <property type="entry name" value="AAA_11"/>
    <property type="match status" value="1"/>
</dbReference>
<dbReference type="InterPro" id="IPR003593">
    <property type="entry name" value="AAA+_ATPase"/>
</dbReference>
<dbReference type="GO" id="GO:0006369">
    <property type="term" value="P:termination of RNA polymerase II transcription"/>
    <property type="evidence" value="ECO:0007669"/>
    <property type="project" value="TreeGrafter"/>
</dbReference>
<dbReference type="InterPro" id="IPR041677">
    <property type="entry name" value="DNA2/NAM7_AAA_11"/>
</dbReference>
<feature type="compositionally biased region" description="Basic and acidic residues" evidence="2">
    <location>
        <begin position="995"/>
        <end position="1013"/>
    </location>
</feature>
<evidence type="ECO:0000313" key="4">
    <source>
        <dbReference type="Proteomes" id="UP001190640"/>
    </source>
</evidence>
<organism evidence="4 5">
    <name type="scientific">Eublepharis macularius</name>
    <name type="common">Leopard gecko</name>
    <name type="synonym">Cyrtodactylus macularius</name>
    <dbReference type="NCBI Taxonomy" id="481883"/>
    <lineage>
        <taxon>Eukaryota</taxon>
        <taxon>Metazoa</taxon>
        <taxon>Chordata</taxon>
        <taxon>Craniata</taxon>
        <taxon>Vertebrata</taxon>
        <taxon>Euteleostomi</taxon>
        <taxon>Lepidosauria</taxon>
        <taxon>Squamata</taxon>
        <taxon>Bifurcata</taxon>
        <taxon>Gekkota</taxon>
        <taxon>Eublepharidae</taxon>
        <taxon>Eublepharinae</taxon>
        <taxon>Eublepharis</taxon>
    </lineage>
</organism>
<feature type="compositionally biased region" description="Polar residues" evidence="2">
    <location>
        <begin position="835"/>
        <end position="847"/>
    </location>
</feature>
<keyword evidence="5" id="KW-0067">ATP-binding</keyword>
<feature type="region of interest" description="Disordered" evidence="2">
    <location>
        <begin position="2410"/>
        <end position="2450"/>
    </location>
</feature>
<feature type="region of interest" description="Disordered" evidence="2">
    <location>
        <begin position="1067"/>
        <end position="1108"/>
    </location>
</feature>
<feature type="compositionally biased region" description="Polar residues" evidence="2">
    <location>
        <begin position="730"/>
        <end position="739"/>
    </location>
</feature>
<feature type="compositionally biased region" description="Basic and acidic residues" evidence="2">
    <location>
        <begin position="2435"/>
        <end position="2445"/>
    </location>
</feature>
<feature type="compositionally biased region" description="Acidic residues" evidence="2">
    <location>
        <begin position="882"/>
        <end position="895"/>
    </location>
</feature>
<dbReference type="RefSeq" id="XP_054853383.1">
    <property type="nucleotide sequence ID" value="XM_054997408.1"/>
</dbReference>
<dbReference type="FunFam" id="3.40.50.300:FF:000810">
    <property type="entry name" value="probable helicase senataxin"/>
    <property type="match status" value="1"/>
</dbReference>
<feature type="compositionally biased region" description="Basic and acidic residues" evidence="2">
    <location>
        <begin position="2486"/>
        <end position="2495"/>
    </location>
</feature>
<name>A0AA97LEU3_EUBMA</name>
<evidence type="ECO:0000259" key="3">
    <source>
        <dbReference type="SMART" id="SM00382"/>
    </source>
</evidence>
<dbReference type="Pfam" id="PF13087">
    <property type="entry name" value="AAA_12"/>
    <property type="match status" value="1"/>
</dbReference>
<gene>
    <name evidence="5" type="primary">SETX</name>
</gene>
<accession>A0AA97LEU3</accession>
<dbReference type="CDD" id="cd18042">
    <property type="entry name" value="DEXXQc_SETX"/>
    <property type="match status" value="1"/>
</dbReference>
<feature type="compositionally biased region" description="Basic and acidic residues" evidence="2">
    <location>
        <begin position="1361"/>
        <end position="1387"/>
    </location>
</feature>
<feature type="region of interest" description="Disordered" evidence="2">
    <location>
        <begin position="987"/>
        <end position="1040"/>
    </location>
</feature>
<dbReference type="InterPro" id="IPR047187">
    <property type="entry name" value="SF1_C_Upf1"/>
</dbReference>
<feature type="coiled-coil region" evidence="1">
    <location>
        <begin position="2018"/>
        <end position="2045"/>
    </location>
</feature>
<dbReference type="InterPro" id="IPR041679">
    <property type="entry name" value="DNA2/NAM7-like_C"/>
</dbReference>
<dbReference type="SUPFAM" id="SSF52540">
    <property type="entry name" value="P-loop containing nucleoside triphosphate hydrolases"/>
    <property type="match status" value="1"/>
</dbReference>
<dbReference type="GO" id="GO:0004386">
    <property type="term" value="F:helicase activity"/>
    <property type="evidence" value="ECO:0007669"/>
    <property type="project" value="UniProtKB-KW"/>
</dbReference>
<sequence length="2603" mass="292389">MSTCCWCTPGGVNASRLLQSYASEELSSSELTGANDDLCYCVECVDEYHKARDKVPSLQKILWKLETSRLVDHLEKTMQKRNELPDLYIIEGDKATPCCAYTSSDLERDLSIPLLEILKHPYLLLSERLSELFVEALFEVEKINYSYEVTGKHPGIYLLVVHPNEHIRRWAIRTATNLGEVDRDDYYDIQEVFTCLFKVIELGLFENPHIYNSAVSEEGKLILLPPHLYDTGDHKSYWLGICMLLTVLEEQAMDSLLLGPEKQNDFMQSILSTMEKHTDDDKQDPFWPALQCFMVILNRLGSKVWGQLIDPVQAFQTIVNSPSYKNKIKRIRQSCRRTKTEPLSDYENEMITSSQIVYNYYTEKPQKETGWKTVWSDCFRNLHEDMQALASMLQSDSDQEEHWHSNTFLWFIPFVHSLMDLKSVGVPYIMEVIRYLCSEINEVFREAVQYCDKVSESFILILVSVVQLHFAKECLHLLWVSSQAWVEAVVKCAKLPSAAIVRSSEGTAWNFPRAAGAISSQGHCSVQLICMKLIRSLLKEAYQQGQQASCKFFLDKLNLLLRNNNVSQGWQLSAEDTSELQVCLKKFIKSINSKQLTPSSHGGNATASISSTLSSLKQEKESWDERYPVTTSCEQTAGLPLRRDESCQEGPSPKRVVHLGEEHRDGSCRDQTLCKTSECLVSNIKQEPDERSVLEGGKLGCSNLANGHKNAQNKEYCCQDLGNQRESDSSYKNYFNQGFQDPETKDRDGKEVKSKSSKCLPVPEKDHDGRSGGSGSEVKTGQNNMLNVKVVLEKLSFTSKLKQFIESNKTGTATSEPEAEKQQCLKDGSRHQEEQTSGIMATSLSNVHKQELSLGDASEDKELYPKKISKDGLAECRGSSQAEDDLKESSSDDENIPYSKIRKKLRKNKSAVAAIPSADSQIDRDLSRLSLAAYAKGINFPVDSGQASAVREQSCIQRKVGGAFRSCSGGQSNQSSSDTDEPCNQVIIISDSSSDEDKNKVNVTREREREKRGTSLQKQFSCELESARGQELTRTSSSPLPYEDYDSQCFEFETEDDMYSVWQEYQEDENAAGHPEEQDLSKNPKSSHSPCDLETGRQTNDRDYDTDYLGEEAIERAAEAFEQQVILKRKDSKAEATPDEETAVTSGRTKHFAEMQANDGGCSRHDGPPLLSPSASITAHEKSNKRPRKSSTKSQLLKTANKKAEKGNASLNAHNRKSPQIKSSRSAPAVVPPKKIHNYPQPRSTVEKLGLKKAPRQAAELSQRSLDSLAELRSYGKAAGELDVPQQRKSKLIPPQSLVHKNRKMLACQDLQFYRQSRPKLEERVGRTHGRNSETQPKKLVKKADAKQSVPQGASGVTDAIQKERAECFNNTSDRERKQHSLERKEVQPPPVSAVKNELPSQPTNFDTNVAAAVTTFPGNLGSVVAGGTKMDLVVSSFSFSSPCDEAVSKETESKLNKDSGEDNDLFLTQRAPEDMEICSQMENGIIVEERPLQGHYLNTDTCKHAGCVEKVSQAGAYCIKHAVAVPLDHVFAKPLAPKPPTAKIFSSSSSRSANLTKDLEHIHKPSLTPKSKPTFKMDDIKRLSFMSILGPRNSNSDLQNVPSNHIAEAATIRLTSGIRAGQKMHPPFPQGNHFNTQKRDHSIFNKEVLKWNYDMFARFSQFGVPESLLQSIVAAVPVRFQGYNDYFDTFFPLTMLNAFETVAQEWQENQKLKVQKEFLLKLLNLSADSNGADFTADIQERDLEIQAHPKESDLVFLKVSRRQNPYSEEGGMEIVHVGLVTHFSQPSVREATEKKEQRVACRLSIQTQGSLAFINKEVRCVVVSSLVTTQRRFKALLLLSRSPLSSSIYNGSYANFSPEGLNVDSENAISDMAEYNEDQKRAIETAYTMVSSPLRPQICLIHGPPGTGKSKTIIGLLFRILAERSGKENPMHSLNAKIKRNRVLVCAPSNAAVDDLMKKIILFFKEKCQDKGNPLGNCGDINLVRLGQEKSISKEVRKFSLNDQIKYRMNRGKLGNDQDLHRRKEELDQRLDMLSRQRAMERKETEKKQQLDEEICKLSRERERLAHQLKEVRGWPQEMKTNIILESHIICCTLSTSGGVLLESAFRKQSYNSLSCIIVDEAGQACEVETLIPFIHGCRKLVLVGDPKQLPPTVISVKAQDYGYDQSLMGRLCRHLEEQVQQNGIRELPVLQLTTQYRMHPDICLFPSNYIYGRSLKTDRLTEENRCSSKWPFQSYLLFDVRDGQELRESDSFANPQEVKLVIELMKVIKHKKKQIGFHNIGIITPYNAQKRRILRELDKTFGENRASEVDTVDGFQGREKDCIIVTCVRANSTQGSIGFLKSLQRLNVTITRAKYSLFILGQLKTLMDNKDWNELIQDAQRRGTIVKTSHDSYKKDATKILKLMPMPQRTRSLPGGAMPERTPQGPAGTVSNEQKEVSSHKDSNSWQHSVNTCTSAEVSHRFLGLPGSHISSQKPPLSHQMKSAQERPQDPRLARRAQAEQACMDNRNPAPSGSGVALPRGLDAPPGQRNCSNNIRPVACKTEAPGKPVATTETKRLGRGDQHNQPEWKKGQDCVSRGKKASEDALESGSLVAAKKRRTTY</sequence>
<dbReference type="PANTHER" id="PTHR10887:SF537">
    <property type="entry name" value="HELICASE SENATAXIN-RELATED"/>
    <property type="match status" value="1"/>
</dbReference>
<keyword evidence="1" id="KW-0175">Coiled coil</keyword>
<dbReference type="KEGG" id="emc:129342008"/>
<feature type="region of interest" description="Disordered" evidence="2">
    <location>
        <begin position="1128"/>
        <end position="1248"/>
    </location>
</feature>
<keyword evidence="5" id="KW-0547">Nucleotide-binding</keyword>
<dbReference type="SUPFAM" id="SSF48371">
    <property type="entry name" value="ARM repeat"/>
    <property type="match status" value="1"/>
</dbReference>